<dbReference type="PANTHER" id="PTHR46060">
    <property type="entry name" value="MARINER MOS1 TRANSPOSASE-LIKE PROTEIN"/>
    <property type="match status" value="1"/>
</dbReference>
<gene>
    <name evidence="1" type="ORF">JBS370_LOCUS37707</name>
</gene>
<dbReference type="AlphaFoldDB" id="A0A820DAH7"/>
<dbReference type="InterPro" id="IPR001888">
    <property type="entry name" value="Transposase_1"/>
</dbReference>
<sequence>VLAAIQIHDELTTAYGQGVVSYCTVTRWIQRFSNEQESLEDNPRSGRPITAITQQNTDAVKDLVNDDPHISIDYIAAILDISHGSVDAILKQHLGLRKITSKWVPHKLTQEQRQRRIDICIENLQKLESGIWRLCDIVTGDETWIYHRKIKSKEQSKAWVTKDESLPTQVRRQQFEKKTMFVIFLMTNGPLLVHELPSGTSINAIYYRDECLKTLVKNLHKKRPLSTTNGIKLHHDNARPHMNNIVLNYLQEEKVKVMAHPPYSLDLAPSGFWLFNCLKRNLDTYSDATSLATAITKELNSIPIHEYQKTFQKWIERMKLCIEPHGDYFEHLL</sequence>
<reference evidence="1" key="1">
    <citation type="submission" date="2021-02" db="EMBL/GenBank/DDBJ databases">
        <authorList>
            <person name="Nowell W R."/>
        </authorList>
    </citation>
    <scope>NUCLEOTIDE SEQUENCE</scope>
</reference>
<proteinExistence type="predicted"/>
<comment type="caution">
    <text evidence="1">The sequence shown here is derived from an EMBL/GenBank/DDBJ whole genome shotgun (WGS) entry which is preliminary data.</text>
</comment>
<dbReference type="InterPro" id="IPR036397">
    <property type="entry name" value="RNaseH_sf"/>
</dbReference>
<evidence type="ECO:0000313" key="1">
    <source>
        <dbReference type="EMBL" id="CAF4227072.1"/>
    </source>
</evidence>
<feature type="non-terminal residue" evidence="1">
    <location>
        <position position="1"/>
    </location>
</feature>
<evidence type="ECO:0008006" key="3">
    <source>
        <dbReference type="Google" id="ProtNLM"/>
    </source>
</evidence>
<name>A0A820DAH7_9BILA</name>
<dbReference type="Pfam" id="PF01359">
    <property type="entry name" value="Transposase_1"/>
    <property type="match status" value="1"/>
</dbReference>
<evidence type="ECO:0000313" key="2">
    <source>
        <dbReference type="Proteomes" id="UP000663836"/>
    </source>
</evidence>
<dbReference type="Proteomes" id="UP000663836">
    <property type="component" value="Unassembled WGS sequence"/>
</dbReference>
<protein>
    <recommendedName>
        <fullName evidence="3">Transposase</fullName>
    </recommendedName>
</protein>
<dbReference type="Gene3D" id="3.30.420.10">
    <property type="entry name" value="Ribonuclease H-like superfamily/Ribonuclease H"/>
    <property type="match status" value="1"/>
</dbReference>
<accession>A0A820DAH7</accession>
<dbReference type="EMBL" id="CAJOBD010018110">
    <property type="protein sequence ID" value="CAF4227072.1"/>
    <property type="molecule type" value="Genomic_DNA"/>
</dbReference>
<organism evidence="1 2">
    <name type="scientific">Rotaria sordida</name>
    <dbReference type="NCBI Taxonomy" id="392033"/>
    <lineage>
        <taxon>Eukaryota</taxon>
        <taxon>Metazoa</taxon>
        <taxon>Spiralia</taxon>
        <taxon>Gnathifera</taxon>
        <taxon>Rotifera</taxon>
        <taxon>Eurotatoria</taxon>
        <taxon>Bdelloidea</taxon>
        <taxon>Philodinida</taxon>
        <taxon>Philodinidae</taxon>
        <taxon>Rotaria</taxon>
    </lineage>
</organism>
<dbReference type="PANTHER" id="PTHR46060:SF1">
    <property type="entry name" value="MARINER MOS1 TRANSPOSASE-LIKE PROTEIN"/>
    <property type="match status" value="1"/>
</dbReference>
<dbReference type="InterPro" id="IPR052709">
    <property type="entry name" value="Transposase-MT_Hybrid"/>
</dbReference>
<dbReference type="GO" id="GO:0003676">
    <property type="term" value="F:nucleic acid binding"/>
    <property type="evidence" value="ECO:0007669"/>
    <property type="project" value="InterPro"/>
</dbReference>